<dbReference type="InterPro" id="IPR016181">
    <property type="entry name" value="Acyl_CoA_acyltransferase"/>
</dbReference>
<keyword evidence="5" id="KW-1185">Reference proteome</keyword>
<sequence>MGAGREVQSSLDGLRDKNVMQLKKLNTALFPVRYNDKYYADALASGDFTKLAYFSDICVGAIACRLEKKENGAVRVYIMTLGVLAPYRGLGIGKKLLNHSLDLCAKQNISEIYLHVQTNNEDAINFYKKFGFEITETIQNYYTNITPPDCYVLTKTKGFWHFSKNEEKWWNFGKVDNLVK</sequence>
<dbReference type="Proteomes" id="UP000290289">
    <property type="component" value="Chromosome 15"/>
</dbReference>
<evidence type="ECO:0000256" key="2">
    <source>
        <dbReference type="ARBA" id="ARBA00023315"/>
    </source>
</evidence>
<dbReference type="STRING" id="3750.A0A498HSN7"/>
<reference evidence="4 5" key="1">
    <citation type="submission" date="2018-10" db="EMBL/GenBank/DDBJ databases">
        <title>A high-quality apple genome assembly.</title>
        <authorList>
            <person name="Hu J."/>
        </authorList>
    </citation>
    <scope>NUCLEOTIDE SEQUENCE [LARGE SCALE GENOMIC DNA]</scope>
    <source>
        <strain evidence="5">cv. HFTH1</strain>
        <tissue evidence="4">Young leaf</tissue>
    </source>
</reference>
<gene>
    <name evidence="4" type="ORF">DVH24_012171</name>
</gene>
<dbReference type="Pfam" id="PF00583">
    <property type="entry name" value="Acetyltransf_1"/>
    <property type="match status" value="1"/>
</dbReference>
<dbReference type="GO" id="GO:0008080">
    <property type="term" value="F:N-acetyltransferase activity"/>
    <property type="evidence" value="ECO:0007669"/>
    <property type="project" value="TreeGrafter"/>
</dbReference>
<evidence type="ECO:0000256" key="1">
    <source>
        <dbReference type="ARBA" id="ARBA00022679"/>
    </source>
</evidence>
<proteinExistence type="predicted"/>
<accession>A0A498HSN7</accession>
<evidence type="ECO:0000259" key="3">
    <source>
        <dbReference type="PROSITE" id="PS51186"/>
    </source>
</evidence>
<feature type="domain" description="N-acetyltransferase" evidence="3">
    <location>
        <begin position="9"/>
        <end position="158"/>
    </location>
</feature>
<keyword evidence="2" id="KW-0012">Acyltransferase</keyword>
<evidence type="ECO:0000313" key="4">
    <source>
        <dbReference type="EMBL" id="RXH72487.1"/>
    </source>
</evidence>
<dbReference type="PROSITE" id="PS51186">
    <property type="entry name" value="GNAT"/>
    <property type="match status" value="1"/>
</dbReference>
<dbReference type="SUPFAM" id="SSF55729">
    <property type="entry name" value="Acyl-CoA N-acyltransferases (Nat)"/>
    <property type="match status" value="1"/>
</dbReference>
<dbReference type="GO" id="GO:0007064">
    <property type="term" value="P:mitotic sister chromatid cohesion"/>
    <property type="evidence" value="ECO:0007669"/>
    <property type="project" value="TreeGrafter"/>
</dbReference>
<dbReference type="EMBL" id="RDQH01000341">
    <property type="protein sequence ID" value="RXH72487.1"/>
    <property type="molecule type" value="Genomic_DNA"/>
</dbReference>
<evidence type="ECO:0000313" key="5">
    <source>
        <dbReference type="Proteomes" id="UP000290289"/>
    </source>
</evidence>
<dbReference type="AlphaFoldDB" id="A0A498HSN7"/>
<dbReference type="GO" id="GO:0031415">
    <property type="term" value="C:NatA complex"/>
    <property type="evidence" value="ECO:0007669"/>
    <property type="project" value="TreeGrafter"/>
</dbReference>
<dbReference type="FunFam" id="3.40.630.30:FF:000006">
    <property type="entry name" value="Putative n-alpha-acetyltransferase 50"/>
    <property type="match status" value="1"/>
</dbReference>
<dbReference type="InterPro" id="IPR051556">
    <property type="entry name" value="N-term/lysine_N-AcTrnsfr"/>
</dbReference>
<dbReference type="CDD" id="cd04301">
    <property type="entry name" value="NAT_SF"/>
    <property type="match status" value="1"/>
</dbReference>
<protein>
    <recommendedName>
        <fullName evidence="3">N-acetyltransferase domain-containing protein</fullName>
    </recommendedName>
</protein>
<name>A0A498HSN7_MALDO</name>
<dbReference type="PANTHER" id="PTHR42919:SF8">
    <property type="entry name" value="N-ALPHA-ACETYLTRANSFERASE 50"/>
    <property type="match status" value="1"/>
</dbReference>
<dbReference type="InterPro" id="IPR000182">
    <property type="entry name" value="GNAT_dom"/>
</dbReference>
<dbReference type="Gene3D" id="3.40.630.30">
    <property type="match status" value="1"/>
</dbReference>
<organism evidence="4 5">
    <name type="scientific">Malus domestica</name>
    <name type="common">Apple</name>
    <name type="synonym">Pyrus malus</name>
    <dbReference type="NCBI Taxonomy" id="3750"/>
    <lineage>
        <taxon>Eukaryota</taxon>
        <taxon>Viridiplantae</taxon>
        <taxon>Streptophyta</taxon>
        <taxon>Embryophyta</taxon>
        <taxon>Tracheophyta</taxon>
        <taxon>Spermatophyta</taxon>
        <taxon>Magnoliopsida</taxon>
        <taxon>eudicotyledons</taxon>
        <taxon>Gunneridae</taxon>
        <taxon>Pentapetalae</taxon>
        <taxon>rosids</taxon>
        <taxon>fabids</taxon>
        <taxon>Rosales</taxon>
        <taxon>Rosaceae</taxon>
        <taxon>Amygdaloideae</taxon>
        <taxon>Maleae</taxon>
        <taxon>Malus</taxon>
    </lineage>
</organism>
<comment type="caution">
    <text evidence="4">The sequence shown here is derived from an EMBL/GenBank/DDBJ whole genome shotgun (WGS) entry which is preliminary data.</text>
</comment>
<keyword evidence="1" id="KW-0808">Transferase</keyword>
<dbReference type="PANTHER" id="PTHR42919">
    <property type="entry name" value="N-ALPHA-ACETYLTRANSFERASE"/>
    <property type="match status" value="1"/>
</dbReference>